<proteinExistence type="predicted"/>
<evidence type="ECO:0000256" key="1">
    <source>
        <dbReference type="ARBA" id="ARBA00023002"/>
    </source>
</evidence>
<reference evidence="3 4" key="1">
    <citation type="submission" date="2020-01" db="EMBL/GenBank/DDBJ databases">
        <title>Paenibacillus sp. nov., isolated from tomato rhizosphere.</title>
        <authorList>
            <person name="Weon H.-Y."/>
            <person name="Lee S.A."/>
        </authorList>
    </citation>
    <scope>NUCLEOTIDE SEQUENCE [LARGE SCALE GENOMIC DNA]</scope>
    <source>
        <strain evidence="3 4">12200R-189</strain>
    </source>
</reference>
<evidence type="ECO:0000259" key="2">
    <source>
        <dbReference type="Pfam" id="PF00248"/>
    </source>
</evidence>
<keyword evidence="4" id="KW-1185">Reference proteome</keyword>
<dbReference type="FunFam" id="3.20.20.100:FF:000004">
    <property type="entry name" value="Oxidoreductase, aldo/keto reductase"/>
    <property type="match status" value="1"/>
</dbReference>
<dbReference type="InterPro" id="IPR023210">
    <property type="entry name" value="NADP_OxRdtase_dom"/>
</dbReference>
<dbReference type="Pfam" id="PF00248">
    <property type="entry name" value="Aldo_ket_red"/>
    <property type="match status" value="1"/>
</dbReference>
<dbReference type="GO" id="GO:0016491">
    <property type="term" value="F:oxidoreductase activity"/>
    <property type="evidence" value="ECO:0007669"/>
    <property type="project" value="UniProtKB-KW"/>
</dbReference>
<dbReference type="InterPro" id="IPR020471">
    <property type="entry name" value="AKR"/>
</dbReference>
<dbReference type="PRINTS" id="PR00069">
    <property type="entry name" value="ALDKETRDTASE"/>
</dbReference>
<dbReference type="Proteomes" id="UP000476064">
    <property type="component" value="Chromosome"/>
</dbReference>
<dbReference type="EMBL" id="CP048209">
    <property type="protein sequence ID" value="QHT61147.1"/>
    <property type="molecule type" value="Genomic_DNA"/>
</dbReference>
<dbReference type="GO" id="GO:0005829">
    <property type="term" value="C:cytosol"/>
    <property type="evidence" value="ECO:0007669"/>
    <property type="project" value="UniProtKB-ARBA"/>
</dbReference>
<dbReference type="CDD" id="cd19079">
    <property type="entry name" value="AKR_EcYajO-like"/>
    <property type="match status" value="1"/>
</dbReference>
<name>A0A6C0FWP2_9BACL</name>
<organism evidence="3 4">
    <name type="scientific">Paenibacillus lycopersici</name>
    <dbReference type="NCBI Taxonomy" id="2704462"/>
    <lineage>
        <taxon>Bacteria</taxon>
        <taxon>Bacillati</taxon>
        <taxon>Bacillota</taxon>
        <taxon>Bacilli</taxon>
        <taxon>Bacillales</taxon>
        <taxon>Paenibacillaceae</taxon>
        <taxon>Paenibacillus</taxon>
    </lineage>
</organism>
<evidence type="ECO:0000313" key="3">
    <source>
        <dbReference type="EMBL" id="QHT61147.1"/>
    </source>
</evidence>
<sequence>MQYIKLGNTGVDVSRICLGCMGFGDAAFGHHSWVLNEEQTRPVIKRALELGINFFDTANVYAGGTSEAFVGRALKDFARREEIVLATKVHFRMHEGPNGAGLSRKAITSEIDNSLKRLGTDYVDLYQIHRWDYDTPIEETMEALHDVVKAGKARYIGASAMFAWQFQKALHVAEKHGWTRFVTMQNHYNLIYREDEREMLPLCKAEKIGVIPYSPLAGGRLTRDPQEKTHRSETDEVQKQKYGATEEADRAIIDQVASLAGKYGVPRVQIALAWLLHKDPVTAPIVGATKISHLEDAAAALSVQLKPEELASLEEPYVPHRIVGHQ</sequence>
<dbReference type="PANTHER" id="PTHR43364">
    <property type="entry name" value="NADH-SPECIFIC METHYLGLYOXAL REDUCTASE-RELATED"/>
    <property type="match status" value="1"/>
</dbReference>
<keyword evidence="1" id="KW-0560">Oxidoreductase</keyword>
<dbReference type="SUPFAM" id="SSF51430">
    <property type="entry name" value="NAD(P)-linked oxidoreductase"/>
    <property type="match status" value="1"/>
</dbReference>
<dbReference type="RefSeq" id="WP_162357586.1">
    <property type="nucleotide sequence ID" value="NZ_CP048209.1"/>
</dbReference>
<gene>
    <name evidence="3" type="ORF">GXP70_15075</name>
</gene>
<dbReference type="AlphaFoldDB" id="A0A6C0FWP2"/>
<feature type="domain" description="NADP-dependent oxidoreductase" evidence="2">
    <location>
        <begin position="21"/>
        <end position="315"/>
    </location>
</feature>
<accession>A0A6C0FWP2</accession>
<evidence type="ECO:0000313" key="4">
    <source>
        <dbReference type="Proteomes" id="UP000476064"/>
    </source>
</evidence>
<dbReference type="InterPro" id="IPR050523">
    <property type="entry name" value="AKR_Detox_Biosynth"/>
</dbReference>
<dbReference type="Gene3D" id="3.20.20.100">
    <property type="entry name" value="NADP-dependent oxidoreductase domain"/>
    <property type="match status" value="1"/>
</dbReference>
<dbReference type="InterPro" id="IPR036812">
    <property type="entry name" value="NAD(P)_OxRdtase_dom_sf"/>
</dbReference>
<dbReference type="PANTHER" id="PTHR43364:SF4">
    <property type="entry name" value="NAD(P)-LINKED OXIDOREDUCTASE SUPERFAMILY PROTEIN"/>
    <property type="match status" value="1"/>
</dbReference>
<dbReference type="KEGG" id="plyc:GXP70_15075"/>
<protein>
    <submittedName>
        <fullName evidence="3">Aldo/keto reductase</fullName>
    </submittedName>
</protein>